<organism evidence="3 4">
    <name type="scientific">Gulosibacter molinativorax</name>
    <dbReference type="NCBI Taxonomy" id="256821"/>
    <lineage>
        <taxon>Bacteria</taxon>
        <taxon>Bacillati</taxon>
        <taxon>Actinomycetota</taxon>
        <taxon>Actinomycetes</taxon>
        <taxon>Micrococcales</taxon>
        <taxon>Microbacteriaceae</taxon>
        <taxon>Gulosibacter</taxon>
    </lineage>
</organism>
<keyword evidence="1" id="KW-0812">Transmembrane</keyword>
<reference evidence="3" key="2">
    <citation type="journal article" date="2022" name="Sci. Rep.">
        <title>In silico prediction of the enzymes involved in the degradation of the herbicide molinate by Gulosibacter molinativorax ON4T.</title>
        <authorList>
            <person name="Lopes A.R."/>
            <person name="Bunin E."/>
            <person name="Viana A.T."/>
            <person name="Froufe H."/>
            <person name="Munoz-Merida A."/>
            <person name="Pinho D."/>
            <person name="Figueiredo J."/>
            <person name="Barroso C."/>
            <person name="Vaz-Moreira I."/>
            <person name="Bellanger X."/>
            <person name="Egas C."/>
            <person name="Nunes O.C."/>
        </authorList>
    </citation>
    <scope>NUCLEOTIDE SEQUENCE</scope>
    <source>
        <strain evidence="3">ON4</strain>
    </source>
</reference>
<evidence type="ECO:0000259" key="2">
    <source>
        <dbReference type="Pfam" id="PF07811"/>
    </source>
</evidence>
<feature type="transmembrane region" description="Helical" evidence="1">
    <location>
        <begin position="16"/>
        <end position="35"/>
    </location>
</feature>
<proteinExistence type="predicted"/>
<name>A0ABT7CBC4_9MICO</name>
<accession>A0ABT7CBC4</accession>
<dbReference type="EMBL" id="PXVD01000028">
    <property type="protein sequence ID" value="MDJ1372500.1"/>
    <property type="molecule type" value="Genomic_DNA"/>
</dbReference>
<keyword evidence="1" id="KW-0472">Membrane</keyword>
<dbReference type="Pfam" id="PF07811">
    <property type="entry name" value="TadE"/>
    <property type="match status" value="1"/>
</dbReference>
<evidence type="ECO:0000313" key="3">
    <source>
        <dbReference type="EMBL" id="MDJ1372500.1"/>
    </source>
</evidence>
<sequence>MHARLEDERGAATVEWTLVAGLLTLVFLAVLQVGFAMHIRTTLIDAAAEGARQAGLENATAADGHYRTEQLIATAVSSEYAQDITVHRGTTLVEVTVRAPLPLIGLIGFPNGVEVSAHAPVE</sequence>
<keyword evidence="4" id="KW-1185">Reference proteome</keyword>
<gene>
    <name evidence="3" type="ORF">C7K25_14205</name>
</gene>
<keyword evidence="1" id="KW-1133">Transmembrane helix</keyword>
<comment type="caution">
    <text evidence="3">The sequence shown here is derived from an EMBL/GenBank/DDBJ whole genome shotgun (WGS) entry which is preliminary data.</text>
</comment>
<feature type="domain" description="TadE-like" evidence="2">
    <location>
        <begin position="10"/>
        <end position="52"/>
    </location>
</feature>
<evidence type="ECO:0000256" key="1">
    <source>
        <dbReference type="SAM" id="Phobius"/>
    </source>
</evidence>
<dbReference type="Proteomes" id="UP001170379">
    <property type="component" value="Unassembled WGS sequence"/>
</dbReference>
<protein>
    <submittedName>
        <fullName evidence="3">Pilus assembly protein</fullName>
    </submittedName>
</protein>
<reference evidence="3" key="1">
    <citation type="submission" date="2018-03" db="EMBL/GenBank/DDBJ databases">
        <authorList>
            <person name="Nunes O.C."/>
            <person name="Lopes A.R."/>
            <person name="Froufe H."/>
            <person name="Munoz-Merida A."/>
            <person name="Barroso C."/>
            <person name="Egas C."/>
        </authorList>
    </citation>
    <scope>NUCLEOTIDE SEQUENCE</scope>
    <source>
        <strain evidence="3">ON4</strain>
    </source>
</reference>
<dbReference type="InterPro" id="IPR012495">
    <property type="entry name" value="TadE-like_dom"/>
</dbReference>
<evidence type="ECO:0000313" key="4">
    <source>
        <dbReference type="Proteomes" id="UP001170379"/>
    </source>
</evidence>